<dbReference type="EMBL" id="CACVBM020001129">
    <property type="protein sequence ID" value="CAA7032884.1"/>
    <property type="molecule type" value="Genomic_DNA"/>
</dbReference>
<evidence type="ECO:0000313" key="2">
    <source>
        <dbReference type="EMBL" id="CAA7032884.1"/>
    </source>
</evidence>
<evidence type="ECO:0000256" key="1">
    <source>
        <dbReference type="SAM" id="Phobius"/>
    </source>
</evidence>
<organism evidence="2 3">
    <name type="scientific">Microthlaspi erraticum</name>
    <dbReference type="NCBI Taxonomy" id="1685480"/>
    <lineage>
        <taxon>Eukaryota</taxon>
        <taxon>Viridiplantae</taxon>
        <taxon>Streptophyta</taxon>
        <taxon>Embryophyta</taxon>
        <taxon>Tracheophyta</taxon>
        <taxon>Spermatophyta</taxon>
        <taxon>Magnoliopsida</taxon>
        <taxon>eudicotyledons</taxon>
        <taxon>Gunneridae</taxon>
        <taxon>Pentapetalae</taxon>
        <taxon>rosids</taxon>
        <taxon>malvids</taxon>
        <taxon>Brassicales</taxon>
        <taxon>Brassicaceae</taxon>
        <taxon>Coluteocarpeae</taxon>
        <taxon>Microthlaspi</taxon>
    </lineage>
</organism>
<dbReference type="AlphaFoldDB" id="A0A6D2J1I3"/>
<keyword evidence="1" id="KW-0472">Membrane</keyword>
<comment type="caution">
    <text evidence="2">The sequence shown here is derived from an EMBL/GenBank/DDBJ whole genome shotgun (WGS) entry which is preliminary data.</text>
</comment>
<gene>
    <name evidence="2" type="ORF">MERR_LOCUS20119</name>
</gene>
<accession>A0A6D2J1I3</accession>
<protein>
    <submittedName>
        <fullName evidence="2">Uncharacterized protein</fullName>
    </submittedName>
</protein>
<keyword evidence="3" id="KW-1185">Reference proteome</keyword>
<dbReference type="Pfam" id="PF03140">
    <property type="entry name" value="DUF247"/>
    <property type="match status" value="1"/>
</dbReference>
<dbReference type="Proteomes" id="UP000467841">
    <property type="component" value="Unassembled WGS sequence"/>
</dbReference>
<evidence type="ECO:0000313" key="3">
    <source>
        <dbReference type="Proteomes" id="UP000467841"/>
    </source>
</evidence>
<feature type="transmembrane region" description="Helical" evidence="1">
    <location>
        <begin position="409"/>
        <end position="436"/>
    </location>
</feature>
<sequence>MDFTRLGRILKSESTIKPKGCPGMWKFPYNLANCCIYRVPEVLRKVNAEAYTPQLVIIGPLHHYLKTQALRSLGDITNTKSMGYVNLEEHKKIYLAKFAERVDGNETITGFRRTIQEDEKRIRESYSESTTWIESSEFVEIILLDSVFILEFLLRRNQRIRRMKTGDPLIDELCLELTIISDLMLLENQLPYFILHNLFHPIFSRVMPNKTFRELIIFCFGYKNKIRDDSNFRHFTDLARCLRVESLEAPAQRVFKHLQHMFNADELHNGGVTFEALEDESSLEVRFENGCLKMPRLVIHDTSEMILRNIMALEQCHYPYTAHVCSYVDFLDHLIDTDKDVELLVEKGIIKNWIGEPSSVAKMVNKLGLGIANAGSYYSDTAVKVNAHYTNPRTKSVAILKRVYFGNMWFGTATVAATLLLLMTLVQAVSSIYQLVQDKDPVKRS</sequence>
<reference evidence="2" key="1">
    <citation type="submission" date="2020-01" db="EMBL/GenBank/DDBJ databases">
        <authorList>
            <person name="Mishra B."/>
        </authorList>
    </citation>
    <scope>NUCLEOTIDE SEQUENCE [LARGE SCALE GENOMIC DNA]</scope>
</reference>
<keyword evidence="1" id="KW-1133">Transmembrane helix</keyword>
<proteinExistence type="predicted"/>
<name>A0A6D2J1I3_9BRAS</name>
<keyword evidence="1" id="KW-0812">Transmembrane</keyword>
<dbReference type="InterPro" id="IPR004158">
    <property type="entry name" value="DUF247_pln"/>
</dbReference>
<dbReference type="PANTHER" id="PTHR31170:SF9">
    <property type="entry name" value="PROTEIN, PUTATIVE (DUF247)-RELATED"/>
    <property type="match status" value="1"/>
</dbReference>
<dbReference type="OrthoDB" id="591587at2759"/>
<dbReference type="PANTHER" id="PTHR31170">
    <property type="entry name" value="BNAC04G53230D PROTEIN"/>
    <property type="match status" value="1"/>
</dbReference>